<keyword evidence="3" id="KW-1185">Reference proteome</keyword>
<dbReference type="STRING" id="1079859.SAMN04515674_102208"/>
<dbReference type="AlphaFoldDB" id="A0A1I5P016"/>
<proteinExistence type="predicted"/>
<dbReference type="InterPro" id="IPR021314">
    <property type="entry name" value="DUF2911"/>
</dbReference>
<accession>A0A1I5P016</accession>
<organism evidence="2 3">
    <name type="scientific">Pseudarcicella hirudinis</name>
    <dbReference type="NCBI Taxonomy" id="1079859"/>
    <lineage>
        <taxon>Bacteria</taxon>
        <taxon>Pseudomonadati</taxon>
        <taxon>Bacteroidota</taxon>
        <taxon>Cytophagia</taxon>
        <taxon>Cytophagales</taxon>
        <taxon>Flectobacillaceae</taxon>
        <taxon>Pseudarcicella</taxon>
    </lineage>
</organism>
<gene>
    <name evidence="2" type="ORF">SAMN04515674_102208</name>
</gene>
<dbReference type="RefSeq" id="WP_092012623.1">
    <property type="nucleotide sequence ID" value="NZ_FOXH01000002.1"/>
</dbReference>
<evidence type="ECO:0000313" key="3">
    <source>
        <dbReference type="Proteomes" id="UP000199306"/>
    </source>
</evidence>
<reference evidence="2 3" key="1">
    <citation type="submission" date="2016-10" db="EMBL/GenBank/DDBJ databases">
        <authorList>
            <person name="de Groot N.N."/>
        </authorList>
    </citation>
    <scope>NUCLEOTIDE SEQUENCE [LARGE SCALE GENOMIC DNA]</scope>
    <source>
        <strain evidence="3">E92,LMG 26720,CCM 7988</strain>
    </source>
</reference>
<dbReference type="OrthoDB" id="195456at2"/>
<protein>
    <recommendedName>
        <fullName evidence="4">DUF2911 domain-containing protein</fullName>
    </recommendedName>
</protein>
<dbReference type="Gene3D" id="1.25.40.10">
    <property type="entry name" value="Tetratricopeptide repeat domain"/>
    <property type="match status" value="1"/>
</dbReference>
<dbReference type="Pfam" id="PF11138">
    <property type="entry name" value="DUF2911"/>
    <property type="match status" value="1"/>
</dbReference>
<dbReference type="EMBL" id="FOXH01000002">
    <property type="protein sequence ID" value="SFP27458.1"/>
    <property type="molecule type" value="Genomic_DNA"/>
</dbReference>
<dbReference type="SUPFAM" id="SSF48452">
    <property type="entry name" value="TPR-like"/>
    <property type="match status" value="1"/>
</dbReference>
<evidence type="ECO:0008006" key="4">
    <source>
        <dbReference type="Google" id="ProtNLM"/>
    </source>
</evidence>
<dbReference type="InterPro" id="IPR011990">
    <property type="entry name" value="TPR-like_helical_dom_sf"/>
</dbReference>
<evidence type="ECO:0000313" key="2">
    <source>
        <dbReference type="EMBL" id="SFP27458.1"/>
    </source>
</evidence>
<name>A0A1I5P016_9BACT</name>
<keyword evidence="1" id="KW-0732">Signal</keyword>
<evidence type="ECO:0000256" key="1">
    <source>
        <dbReference type="SAM" id="SignalP"/>
    </source>
</evidence>
<sequence>MKKIFLSLLILSSISVSAQLRLPQPSSAASVSQTIGTTDLSIKYSRPNVKGREIFGKLLPFDKIWRTGANAATQITLSNDASIEGAKLPVGTYSIFSIPASGDWTLIFNKDITASEQSYSQEKDALRVTVKPQSIAKVESFIIDFSDITDSTANLNISWADKKISAKVAVETSKLIESSISKVSVDNANALRTAADYLQGKGKLDQALKLANASIGLTETFRNLWTKAQILSKLGNYAEAVSFAKKSQDLGQGDASFGFLKETIEKGISEWTSKIPVITPVKKRK</sequence>
<dbReference type="Proteomes" id="UP000199306">
    <property type="component" value="Unassembled WGS sequence"/>
</dbReference>
<feature type="chain" id="PRO_5011710980" description="DUF2911 domain-containing protein" evidence="1">
    <location>
        <begin position="19"/>
        <end position="285"/>
    </location>
</feature>
<feature type="signal peptide" evidence="1">
    <location>
        <begin position="1"/>
        <end position="18"/>
    </location>
</feature>